<dbReference type="AlphaFoldDB" id="A0A7X5C0R1"/>
<evidence type="ECO:0000313" key="3">
    <source>
        <dbReference type="EMBL" id="NBC69540.1"/>
    </source>
</evidence>
<dbReference type="InterPro" id="IPR025277">
    <property type="entry name" value="Apiosidase-like_cat_dom"/>
</dbReference>
<dbReference type="InterPro" id="IPR024749">
    <property type="entry name" value="Collagen-bd_put"/>
</dbReference>
<comment type="caution">
    <text evidence="3">The sequence shown here is derived from an EMBL/GenBank/DDBJ whole genome shotgun (WGS) entry which is preliminary data.</text>
</comment>
<sequence length="444" mass="49557">MIEQAKGLQKLRISENNRHIVHEDGTPFLWLGDTAWELFLRLNREEADRYLRRRAGQGFTVIQAIALGETDMSRAANAYGRRPLLRGGNGDCDPSLPDLAQNGEYGYWDHVDYIVDRAAHYGLYIGMLPTWGDRIHTAWGGGPEMFTSDNAAVYGSWLGSRYRDRGNLVWILGGDRPLTNRRHLGVVHAMAEALRAGDGGAHLMTLHPNGGQSSSTAAHEEAWLDFNMIQSGHEANIANETMITRDYALQPPKPVLDGEPCYEDHPVGFKTENGFFDAKDARQAAYMALFAGAFGHTYGHHCVWPMITEPNAYFIMSWQDALGRPGAEQMKYVHRLMTSRPMLDRVPDQSLLVRNYKGSGRLQACRGKDHAFIYSPNGLPISLRLGVLSGSALHVQWYDPRTGQSLCCGDVDNEGERTFRPPSCGRQDDWILMLDDASACYSAP</sequence>
<dbReference type="Pfam" id="PF12904">
    <property type="entry name" value="Collagen_bind_2"/>
    <property type="match status" value="1"/>
</dbReference>
<dbReference type="EMBL" id="JAAAMU010000005">
    <property type="protein sequence ID" value="NBC69540.1"/>
    <property type="molecule type" value="Genomic_DNA"/>
</dbReference>
<dbReference type="InterPro" id="IPR017853">
    <property type="entry name" value="GH"/>
</dbReference>
<dbReference type="OrthoDB" id="59486at2"/>
<feature type="domain" description="Putative collagen-binding" evidence="1">
    <location>
        <begin position="346"/>
        <end position="435"/>
    </location>
</feature>
<organism evidence="3 4">
    <name type="scientific">Paenibacillus sacheonensis</name>
    <dbReference type="NCBI Taxonomy" id="742054"/>
    <lineage>
        <taxon>Bacteria</taxon>
        <taxon>Bacillati</taxon>
        <taxon>Bacillota</taxon>
        <taxon>Bacilli</taxon>
        <taxon>Bacillales</taxon>
        <taxon>Paenibacillaceae</taxon>
        <taxon>Paenibacillus</taxon>
    </lineage>
</organism>
<dbReference type="SUPFAM" id="SSF51445">
    <property type="entry name" value="(Trans)glycosidases"/>
    <property type="match status" value="1"/>
</dbReference>
<evidence type="ECO:0000259" key="1">
    <source>
        <dbReference type="Pfam" id="PF12904"/>
    </source>
</evidence>
<dbReference type="Gene3D" id="3.20.20.80">
    <property type="entry name" value="Glycosidases"/>
    <property type="match status" value="1"/>
</dbReference>
<dbReference type="Proteomes" id="UP000558113">
    <property type="component" value="Unassembled WGS sequence"/>
</dbReference>
<proteinExistence type="predicted"/>
<name>A0A7X5C0R1_9BACL</name>
<reference evidence="3 4" key="1">
    <citation type="submission" date="2020-01" db="EMBL/GenBank/DDBJ databases">
        <title>Paenibacillus soybeanensis sp. nov. isolated from the nodules of soybean (Glycine max(L.) Merr).</title>
        <authorList>
            <person name="Wang H."/>
        </authorList>
    </citation>
    <scope>NUCLEOTIDE SEQUENCE [LARGE SCALE GENOMIC DNA]</scope>
    <source>
        <strain evidence="3 4">DSM 23054</strain>
    </source>
</reference>
<feature type="domain" description="Apiosidase-like catalytic" evidence="2">
    <location>
        <begin position="14"/>
        <end position="343"/>
    </location>
</feature>
<keyword evidence="4" id="KW-1185">Reference proteome</keyword>
<evidence type="ECO:0000313" key="4">
    <source>
        <dbReference type="Proteomes" id="UP000558113"/>
    </source>
</evidence>
<dbReference type="PANTHER" id="PTHR37836:SF3">
    <property type="entry name" value="ENDOGLUCANASE"/>
    <property type="match status" value="1"/>
</dbReference>
<protein>
    <submittedName>
        <fullName evidence="3">DUF4038 domain-containing protein</fullName>
    </submittedName>
</protein>
<dbReference type="PANTHER" id="PTHR37836">
    <property type="entry name" value="LMO1036 PROTEIN"/>
    <property type="match status" value="1"/>
</dbReference>
<gene>
    <name evidence="3" type="ORF">GT003_11100</name>
</gene>
<dbReference type="Pfam" id="PF13204">
    <property type="entry name" value="Apiosidase"/>
    <property type="match status" value="1"/>
</dbReference>
<accession>A0A7X5C0R1</accession>
<evidence type="ECO:0000259" key="2">
    <source>
        <dbReference type="Pfam" id="PF13204"/>
    </source>
</evidence>
<dbReference type="RefSeq" id="WP_161697521.1">
    <property type="nucleotide sequence ID" value="NZ_JAAAMU010000005.1"/>
</dbReference>